<keyword evidence="2 6" id="KW-0238">DNA-binding</keyword>
<dbReference type="GO" id="GO:0003677">
    <property type="term" value="F:DNA binding"/>
    <property type="evidence" value="ECO:0007669"/>
    <property type="project" value="UniProtKB-KW"/>
</dbReference>
<dbReference type="InterPro" id="IPR001789">
    <property type="entry name" value="Sig_transdc_resp-reg_receiver"/>
</dbReference>
<sequence>MQGMPIDKTTKMRQKIRVIVADDHDCVRVGVKQMLQSVPHIEFIGEAADTHGLAELLDACACDVVISDINMPGIHGGSNAVPFLRRLLRGRPHPCVVVLTMICHAHMLSGLLHIGVGGIVDKRETVTALIDAIEAAFSGRVYLSEYARAAIETADAPPQLRAGMLSAREWEIFQLYVQGLAVHQIAARLQRSGKTISTQKRSAMRKLGLETEADLIDYARQIGLT</sequence>
<dbReference type="SUPFAM" id="SSF46894">
    <property type="entry name" value="C-terminal effector domain of the bipartite response regulators"/>
    <property type="match status" value="1"/>
</dbReference>
<dbReference type="Proteomes" id="UP000325811">
    <property type="component" value="Chromosome I"/>
</dbReference>
<accession>A0A5Q4Z5R0</accession>
<dbReference type="EMBL" id="LR699553">
    <property type="protein sequence ID" value="VVD26927.1"/>
    <property type="molecule type" value="Genomic_DNA"/>
</dbReference>
<evidence type="ECO:0000313" key="7">
    <source>
        <dbReference type="Proteomes" id="UP000325811"/>
    </source>
</evidence>
<dbReference type="PANTHER" id="PTHR43214:SF17">
    <property type="entry name" value="TRANSCRIPTIONAL REGULATORY PROTEIN RCSB"/>
    <property type="match status" value="1"/>
</dbReference>
<evidence type="ECO:0000256" key="1">
    <source>
        <dbReference type="ARBA" id="ARBA00022553"/>
    </source>
</evidence>
<dbReference type="PRINTS" id="PR00038">
    <property type="entry name" value="HTHLUXR"/>
</dbReference>
<organism evidence="6 7">
    <name type="scientific">Paraburkholderia dioscoreae</name>
    <dbReference type="NCBI Taxonomy" id="2604047"/>
    <lineage>
        <taxon>Bacteria</taxon>
        <taxon>Pseudomonadati</taxon>
        <taxon>Pseudomonadota</taxon>
        <taxon>Betaproteobacteria</taxon>
        <taxon>Burkholderiales</taxon>
        <taxon>Burkholderiaceae</taxon>
        <taxon>Paraburkholderia</taxon>
    </lineage>
</organism>
<evidence type="ECO:0000256" key="3">
    <source>
        <dbReference type="PROSITE-ProRule" id="PRU00169"/>
    </source>
</evidence>
<keyword evidence="7" id="KW-1185">Reference proteome</keyword>
<dbReference type="Gene3D" id="1.10.10.10">
    <property type="entry name" value="Winged helix-like DNA-binding domain superfamily/Winged helix DNA-binding domain"/>
    <property type="match status" value="1"/>
</dbReference>
<gene>
    <name evidence="6" type="ORF">PDMSB3_0465</name>
</gene>
<name>A0A5Q4Z5R0_9BURK</name>
<feature type="modified residue" description="4-aspartylphosphate" evidence="3">
    <location>
        <position position="68"/>
    </location>
</feature>
<dbReference type="AlphaFoldDB" id="A0A5Q4Z5R0"/>
<dbReference type="SUPFAM" id="SSF52172">
    <property type="entry name" value="CheY-like"/>
    <property type="match status" value="1"/>
</dbReference>
<reference evidence="6 7" key="1">
    <citation type="submission" date="2019-08" db="EMBL/GenBank/DDBJ databases">
        <authorList>
            <person name="Herpell B J."/>
        </authorList>
    </citation>
    <scope>NUCLEOTIDE SEQUENCE [LARGE SCALE GENOMIC DNA]</scope>
    <source>
        <strain evidence="7">Msb3</strain>
    </source>
</reference>
<dbReference type="SMART" id="SM00448">
    <property type="entry name" value="REC"/>
    <property type="match status" value="1"/>
</dbReference>
<evidence type="ECO:0000259" key="4">
    <source>
        <dbReference type="PROSITE" id="PS50043"/>
    </source>
</evidence>
<dbReference type="KEGG" id="pdio:PDMSB3_0465"/>
<dbReference type="PROSITE" id="PS00622">
    <property type="entry name" value="HTH_LUXR_1"/>
    <property type="match status" value="1"/>
</dbReference>
<proteinExistence type="predicted"/>
<dbReference type="InterPro" id="IPR036388">
    <property type="entry name" value="WH-like_DNA-bd_sf"/>
</dbReference>
<evidence type="ECO:0000313" key="6">
    <source>
        <dbReference type="EMBL" id="VVD26927.1"/>
    </source>
</evidence>
<dbReference type="CDD" id="cd06170">
    <property type="entry name" value="LuxR_C_like"/>
    <property type="match status" value="1"/>
</dbReference>
<protein>
    <submittedName>
        <fullName evidence="6">Response regulator containing a CheY-like receiver domain and an HTH DNA-binding domain</fullName>
    </submittedName>
</protein>
<dbReference type="GO" id="GO:0000160">
    <property type="term" value="P:phosphorelay signal transduction system"/>
    <property type="evidence" value="ECO:0007669"/>
    <property type="project" value="InterPro"/>
</dbReference>
<dbReference type="Gene3D" id="3.40.50.2300">
    <property type="match status" value="1"/>
</dbReference>
<dbReference type="SMART" id="SM00421">
    <property type="entry name" value="HTH_LUXR"/>
    <property type="match status" value="1"/>
</dbReference>
<dbReference type="PROSITE" id="PS50110">
    <property type="entry name" value="RESPONSE_REGULATORY"/>
    <property type="match status" value="1"/>
</dbReference>
<dbReference type="Pfam" id="PF00072">
    <property type="entry name" value="Response_reg"/>
    <property type="match status" value="1"/>
</dbReference>
<dbReference type="PANTHER" id="PTHR43214">
    <property type="entry name" value="TWO-COMPONENT RESPONSE REGULATOR"/>
    <property type="match status" value="1"/>
</dbReference>
<evidence type="ECO:0000256" key="2">
    <source>
        <dbReference type="ARBA" id="ARBA00023125"/>
    </source>
</evidence>
<dbReference type="PROSITE" id="PS50043">
    <property type="entry name" value="HTH_LUXR_2"/>
    <property type="match status" value="1"/>
</dbReference>
<feature type="domain" description="HTH luxR-type" evidence="4">
    <location>
        <begin position="158"/>
        <end position="223"/>
    </location>
</feature>
<dbReference type="CDD" id="cd17535">
    <property type="entry name" value="REC_NarL-like"/>
    <property type="match status" value="1"/>
</dbReference>
<keyword evidence="1 3" id="KW-0597">Phosphoprotein</keyword>
<dbReference type="InterPro" id="IPR039420">
    <property type="entry name" value="WalR-like"/>
</dbReference>
<dbReference type="GO" id="GO:0006355">
    <property type="term" value="P:regulation of DNA-templated transcription"/>
    <property type="evidence" value="ECO:0007669"/>
    <property type="project" value="InterPro"/>
</dbReference>
<evidence type="ECO:0000259" key="5">
    <source>
        <dbReference type="PROSITE" id="PS50110"/>
    </source>
</evidence>
<feature type="domain" description="Response regulatory" evidence="5">
    <location>
        <begin position="17"/>
        <end position="137"/>
    </location>
</feature>
<dbReference type="InterPro" id="IPR016032">
    <property type="entry name" value="Sig_transdc_resp-reg_C-effctor"/>
</dbReference>
<dbReference type="InterPro" id="IPR011006">
    <property type="entry name" value="CheY-like_superfamily"/>
</dbReference>
<dbReference type="Pfam" id="PF00196">
    <property type="entry name" value="GerE"/>
    <property type="match status" value="1"/>
</dbReference>
<dbReference type="InterPro" id="IPR058245">
    <property type="entry name" value="NreC/VraR/RcsB-like_REC"/>
</dbReference>
<dbReference type="InterPro" id="IPR000792">
    <property type="entry name" value="Tscrpt_reg_LuxR_C"/>
</dbReference>